<accession>A0AAC9MYX5</accession>
<dbReference type="InterPro" id="IPR006827">
    <property type="entry name" value="Lant_deHydtase_N"/>
</dbReference>
<gene>
    <name evidence="2" type="ORF">TL08_14855</name>
</gene>
<dbReference type="EMBL" id="CP014859">
    <property type="protein sequence ID" value="AOS63780.1"/>
    <property type="molecule type" value="Genomic_DNA"/>
</dbReference>
<dbReference type="Proteomes" id="UP000095210">
    <property type="component" value="Chromosome"/>
</dbReference>
<evidence type="ECO:0000313" key="3">
    <source>
        <dbReference type="Proteomes" id="UP000095210"/>
    </source>
</evidence>
<evidence type="ECO:0000313" key="2">
    <source>
        <dbReference type="EMBL" id="AOS63780.1"/>
    </source>
</evidence>
<dbReference type="KEGG" id="ahm:TL08_14855"/>
<reference evidence="3" key="1">
    <citation type="submission" date="2016-03" db="EMBL/GenBank/DDBJ databases">
        <title>Complete genome sequence of the type strain Actinoalloteichus hymeniacidonis DSM 45092.</title>
        <authorList>
            <person name="Schaffert L."/>
            <person name="Albersmeier A."/>
            <person name="Winkler A."/>
            <person name="Kalinowski J."/>
            <person name="Zotchev S."/>
            <person name="Ruckert C."/>
        </authorList>
    </citation>
    <scope>NUCLEOTIDE SEQUENCE [LARGE SCALE GENOMIC DNA]</scope>
    <source>
        <strain evidence="3">HPA177(T) (DSM 45092(T))</strain>
    </source>
</reference>
<name>A0AAC9MYX5_9PSEU</name>
<feature type="domain" description="Lantibiotic dehydratase N-terminal" evidence="1">
    <location>
        <begin position="74"/>
        <end position="712"/>
    </location>
</feature>
<evidence type="ECO:0000259" key="1">
    <source>
        <dbReference type="Pfam" id="PF04738"/>
    </source>
</evidence>
<protein>
    <submittedName>
        <fullName evidence="2">Lantibiotic dehydratase family protein</fullName>
    </submittedName>
</protein>
<proteinExistence type="predicted"/>
<dbReference type="AlphaFoldDB" id="A0AAC9MYX5"/>
<sequence>MSTDHTIPLGDSGWRIWRLSALRGAGFPATLLDRTVDADLARDAAETAVTDEEFADRYRAAAARQSTELAAIARDPAFREAVAWQSPHLLATCIDKVAVEPIDPRRLPGSKQRQRELTTAAYIQRYALKNDSIGFFGPVGWARWTEDPAALVSVAHRPALSRRTVCFETWAADAVAGALSRDLELVPWLLPVRAPQNLHGPDGVITPRGRLLALSPSDGRLVAACDGATPIGRIACDAVARGDYPDAESVHRALLGLQEREVLRVDLEVVAAARPLAALRTAVEAVPAETARRGALTALDELEARRGEVAAAAGDPDKLLAAQDALQAAFVRLTGEGSQRRAGESYAGRTLVYEDTVRAVDVTLGAPMLAALARPLGMLLDASRWLVAEAAAAYRRLFDEIFDRLCARRGQDSVPLAVFYGAATPDLVFSFRELPPIVQQVVTEFQRRWQRVLEIPDDGVARHDIDGASIVASVAREFPHSEVPWSAAVHHAPDLMIAAADVDAVRRGEFLAVLGELHAGANTIESRLFVEQSPDPAALMAAEEADHGTRRIVPVLSKESSKVNSRTTPSALLSPGYTYWAMYPDGASRHDEVVPAAALRVHRSADALEVRGAPDGRALPLIEVLGEVLGSAVMNGFSMLPSAGHRPRVTVDNLVVSRESWRIPAEELAWAAERDPDRRFRGATRWRLDRGLPRRVFYRVPVEDKPLFLDFAGVSLVEMLARSVRRTLRDADPGSRISFSEALPDTDQTWLRDADDQRYTSEFRIIAVADRASS</sequence>
<keyword evidence="3" id="KW-1185">Reference proteome</keyword>
<dbReference type="RefSeq" id="WP_172803794.1">
    <property type="nucleotide sequence ID" value="NZ_CP014859.1"/>
</dbReference>
<organism evidence="2 3">
    <name type="scientific">Actinoalloteichus hymeniacidonis</name>
    <dbReference type="NCBI Taxonomy" id="340345"/>
    <lineage>
        <taxon>Bacteria</taxon>
        <taxon>Bacillati</taxon>
        <taxon>Actinomycetota</taxon>
        <taxon>Actinomycetes</taxon>
        <taxon>Pseudonocardiales</taxon>
        <taxon>Pseudonocardiaceae</taxon>
        <taxon>Actinoalloteichus</taxon>
    </lineage>
</organism>
<dbReference type="Pfam" id="PF04738">
    <property type="entry name" value="Lant_dehydr_N"/>
    <property type="match status" value="1"/>
</dbReference>